<dbReference type="Proteomes" id="UP000444721">
    <property type="component" value="Unassembled WGS sequence"/>
</dbReference>
<reference evidence="2 3" key="1">
    <citation type="journal article" date="2019" name="Sci. Rep.">
        <title>Nanopore sequencing improves the draft genome of the human pathogenic amoeba Naegleria fowleri.</title>
        <authorList>
            <person name="Liechti N."/>
            <person name="Schurch N."/>
            <person name="Bruggmann R."/>
            <person name="Wittwer M."/>
        </authorList>
    </citation>
    <scope>NUCLEOTIDE SEQUENCE [LARGE SCALE GENOMIC DNA]</scope>
    <source>
        <strain evidence="2 3">ATCC 30894</strain>
    </source>
</reference>
<evidence type="ECO:0000313" key="3">
    <source>
        <dbReference type="Proteomes" id="UP000444721"/>
    </source>
</evidence>
<keyword evidence="3" id="KW-1185">Reference proteome</keyword>
<dbReference type="EMBL" id="VFQX01000003">
    <property type="protein sequence ID" value="KAF0984236.1"/>
    <property type="molecule type" value="Genomic_DNA"/>
</dbReference>
<feature type="domain" description="F-box" evidence="1">
    <location>
        <begin position="70"/>
        <end position="98"/>
    </location>
</feature>
<dbReference type="AlphaFoldDB" id="A0A6A5C8Z6"/>
<gene>
    <name evidence="2" type="ORF">FDP41_007413</name>
</gene>
<dbReference type="OrthoDB" id="10517908at2759"/>
<organism evidence="2 3">
    <name type="scientific">Naegleria fowleri</name>
    <name type="common">Brain eating amoeba</name>
    <dbReference type="NCBI Taxonomy" id="5763"/>
    <lineage>
        <taxon>Eukaryota</taxon>
        <taxon>Discoba</taxon>
        <taxon>Heterolobosea</taxon>
        <taxon>Tetramitia</taxon>
        <taxon>Eutetramitia</taxon>
        <taxon>Vahlkampfiidae</taxon>
        <taxon>Naegleria</taxon>
    </lineage>
</organism>
<dbReference type="RefSeq" id="XP_044568949.1">
    <property type="nucleotide sequence ID" value="XM_044711156.1"/>
</dbReference>
<dbReference type="InterPro" id="IPR001810">
    <property type="entry name" value="F-box_dom"/>
</dbReference>
<evidence type="ECO:0000259" key="1">
    <source>
        <dbReference type="Pfam" id="PF00646"/>
    </source>
</evidence>
<evidence type="ECO:0000313" key="2">
    <source>
        <dbReference type="EMBL" id="KAF0984236.1"/>
    </source>
</evidence>
<dbReference type="VEuPathDB" id="AmoebaDB:NfTy_002950"/>
<accession>A0A6A5C8Z6</accession>
<sequence length="403" mass="48109">MKTTKQSFRILWPSPSFQSRDQKRSTLDEWLSGKRIYEDKRTRRVNVPPLSDNACLKQLVDTSYMCYEFMKYLTPKDLFSLMQSCRTFYEIIHQLKLLRPDAYNGLCICEERFEYYKISYLNLLYNYGQHLSHSELLFLSDSSLQHSCSQAMDLILGWLDISSPDICHILIKYDNRMSSGDVNQAMETFMRHPKIQELTSEVVEYLVSEQRFSLLENLPSVDFASFFQEILEVQPSFFATHPSILFQRWKQRKDRDLIVKHFTSIFRRMEENQELDELVLEMMNKKERQVQRKWVVESLSQEFQKSLLKRRSLVLEYGVDIMMFSLNISRHHMVICCLKVDPDLFSKELDLPRLSMELIDRCRYYLRRISQITQNESYFSSCIISKKLFAFYSPTSSSSWKKR</sequence>
<proteinExistence type="predicted"/>
<name>A0A6A5C8Z6_NAEFO</name>
<dbReference type="VEuPathDB" id="AmoebaDB:FDP41_007413"/>
<comment type="caution">
    <text evidence="2">The sequence shown here is derived from an EMBL/GenBank/DDBJ whole genome shotgun (WGS) entry which is preliminary data.</text>
</comment>
<dbReference type="GeneID" id="68114631"/>
<dbReference type="Pfam" id="PF00646">
    <property type="entry name" value="F-box"/>
    <property type="match status" value="1"/>
</dbReference>
<dbReference type="VEuPathDB" id="AmoebaDB:NF0000770"/>
<protein>
    <recommendedName>
        <fullName evidence="1">F-box domain-containing protein</fullName>
    </recommendedName>
</protein>